<feature type="compositionally biased region" description="Polar residues" evidence="1">
    <location>
        <begin position="188"/>
        <end position="205"/>
    </location>
</feature>
<dbReference type="EMBL" id="MARB01000003">
    <property type="protein sequence ID" value="ODJ88981.1"/>
    <property type="molecule type" value="Genomic_DNA"/>
</dbReference>
<dbReference type="RefSeq" id="WP_069121228.1">
    <property type="nucleotide sequence ID" value="NZ_MARB01000003.1"/>
</dbReference>
<evidence type="ECO:0000313" key="3">
    <source>
        <dbReference type="EMBL" id="ODJ88981.1"/>
    </source>
</evidence>
<feature type="compositionally biased region" description="Polar residues" evidence="1">
    <location>
        <begin position="158"/>
        <end position="174"/>
    </location>
</feature>
<protein>
    <recommendedName>
        <fullName evidence="5">Translation initiation factor IF-2</fullName>
    </recommendedName>
</protein>
<reference evidence="3 4" key="1">
    <citation type="submission" date="2016-06" db="EMBL/GenBank/DDBJ databases">
        <title>Genome sequence of endosymbiont of Candidatus Endolucinida thiodiazotropha.</title>
        <authorList>
            <person name="Poehlein A."/>
            <person name="Koenig S."/>
            <person name="Heiden S.E."/>
            <person name="Thuermer A."/>
            <person name="Voget S."/>
            <person name="Daniel R."/>
            <person name="Markert S."/>
            <person name="Gros O."/>
            <person name="Schweder T."/>
        </authorList>
    </citation>
    <scope>NUCLEOTIDE SEQUENCE [LARGE SCALE GENOMIC DNA]</scope>
    <source>
        <strain evidence="3 4">COS</strain>
    </source>
</reference>
<gene>
    <name evidence="3" type="ORF">CODIS_05920</name>
</gene>
<feature type="compositionally biased region" description="Polar residues" evidence="1">
    <location>
        <begin position="97"/>
        <end position="111"/>
    </location>
</feature>
<accession>A0A7Z0VPL8</accession>
<evidence type="ECO:0008006" key="5">
    <source>
        <dbReference type="Google" id="ProtNLM"/>
    </source>
</evidence>
<dbReference type="AlphaFoldDB" id="A0A7Z0VPL8"/>
<feature type="chain" id="PRO_5031354302" description="Translation initiation factor IF-2" evidence="2">
    <location>
        <begin position="22"/>
        <end position="231"/>
    </location>
</feature>
<feature type="signal peptide" evidence="2">
    <location>
        <begin position="1"/>
        <end position="21"/>
    </location>
</feature>
<feature type="region of interest" description="Disordered" evidence="1">
    <location>
        <begin position="91"/>
        <end position="231"/>
    </location>
</feature>
<evidence type="ECO:0000256" key="2">
    <source>
        <dbReference type="SAM" id="SignalP"/>
    </source>
</evidence>
<comment type="caution">
    <text evidence="3">The sequence shown here is derived from an EMBL/GenBank/DDBJ whole genome shotgun (WGS) entry which is preliminary data.</text>
</comment>
<evidence type="ECO:0000313" key="4">
    <source>
        <dbReference type="Proteomes" id="UP000094769"/>
    </source>
</evidence>
<keyword evidence="2" id="KW-0732">Signal</keyword>
<organism evidence="3 4">
    <name type="scientific">Candidatus Thiodiazotropha endolucinida</name>
    <dbReference type="NCBI Taxonomy" id="1655433"/>
    <lineage>
        <taxon>Bacteria</taxon>
        <taxon>Pseudomonadati</taxon>
        <taxon>Pseudomonadota</taxon>
        <taxon>Gammaproteobacteria</taxon>
        <taxon>Chromatiales</taxon>
        <taxon>Sedimenticolaceae</taxon>
        <taxon>Candidatus Thiodiazotropha</taxon>
    </lineage>
</organism>
<sequence>MKSKIWLLISGTLLISTHLQADDSDYSNRQFNVNPGNMMGGMFNPMRNFFGGSNRYSDDYYNYRHAPPPGYHPGYGYPGAAYGYPPIYPGYQPQPHAGSQPTNTPARQTPTAAVDAKPPQAPPVSGYGSTVSDQPVYGEGFRFRPLNSGEQATDKTIPATTTGSTEIPTKVTPQSPAPLGYPTARQPAGQTAGTLGAQTMQQSYKPSLEAQYGTQESQMKFRPLDKPGFSE</sequence>
<name>A0A7Z0VPL8_9GAMM</name>
<proteinExistence type="predicted"/>
<dbReference type="Proteomes" id="UP000094769">
    <property type="component" value="Unassembled WGS sequence"/>
</dbReference>
<evidence type="ECO:0000256" key="1">
    <source>
        <dbReference type="SAM" id="MobiDB-lite"/>
    </source>
</evidence>
<keyword evidence="4" id="KW-1185">Reference proteome</keyword>